<dbReference type="EMBL" id="SLWB01000006">
    <property type="protein sequence ID" value="TCN68577.1"/>
    <property type="molecule type" value="Genomic_DNA"/>
</dbReference>
<feature type="compositionally biased region" description="Polar residues" evidence="1">
    <location>
        <begin position="426"/>
        <end position="435"/>
    </location>
</feature>
<dbReference type="PANTHER" id="PTHR43694:SF1">
    <property type="entry name" value="RIBONUCLEASE J"/>
    <property type="match status" value="1"/>
</dbReference>
<sequence>MRITIHRGIDQASGCITEIATEQARILIDLGQNHPDGDGNAQITLANSEALARLTRGADAIFYTHFHPELLGLSYLVDDSVKQHIGCVAKRVALYRHQRLARTNGDEEQQALVLSKLERMVVYKPKQPIVIADIKVTPYFVSHSAYDSYMFLVEAQGKRILHTGDFRGHGYIGKGLLSTVEKHVLRKGKVDFLITEATMPSCSNESVSHEHGLGRRALELMRQYRNVFVMCSSTDMERLATFYGANREMGGRPFICDDYQKCILDIFTETAGRRSPLFVFDSAHTFWKGNEQLAAQMQETGFCMLVRATEKFDEYLEAIIPRLDMDSTVLIYSMWKDYVNPNSKHAVKRYLDFVARFPVVKSMHSSGHASADCLARLCNLVNPRSGIVPMHAEQSTDDQKLPLKDELRAKVVTSSQTKDDVEVEIRTTSQYPDIP</sequence>
<dbReference type="OrthoDB" id="9758375at2"/>
<evidence type="ECO:0000259" key="2">
    <source>
        <dbReference type="Pfam" id="PF07521"/>
    </source>
</evidence>
<dbReference type="Pfam" id="PF07521">
    <property type="entry name" value="RMMBL"/>
    <property type="match status" value="1"/>
</dbReference>
<proteinExistence type="predicted"/>
<accession>A0A4R2EK68</accession>
<dbReference type="PANTHER" id="PTHR43694">
    <property type="entry name" value="RIBONUCLEASE J"/>
    <property type="match status" value="1"/>
</dbReference>
<feature type="region of interest" description="Disordered" evidence="1">
    <location>
        <begin position="414"/>
        <end position="435"/>
    </location>
</feature>
<evidence type="ECO:0000256" key="1">
    <source>
        <dbReference type="SAM" id="MobiDB-lite"/>
    </source>
</evidence>
<dbReference type="RefSeq" id="WP_131839153.1">
    <property type="nucleotide sequence ID" value="NZ_SLWB01000006.1"/>
</dbReference>
<dbReference type="Gene3D" id="3.60.15.10">
    <property type="entry name" value="Ribonuclease Z/Hydroxyacylglutathione hydrolase-like"/>
    <property type="match status" value="1"/>
</dbReference>
<dbReference type="InterPro" id="IPR011108">
    <property type="entry name" value="RMMBL"/>
</dbReference>
<dbReference type="InterPro" id="IPR036866">
    <property type="entry name" value="RibonucZ/Hydroxyglut_hydro"/>
</dbReference>
<evidence type="ECO:0000313" key="4">
    <source>
        <dbReference type="Proteomes" id="UP000294830"/>
    </source>
</evidence>
<comment type="caution">
    <text evidence="3">The sequence shown here is derived from an EMBL/GenBank/DDBJ whole genome shotgun (WGS) entry which is preliminary data.</text>
</comment>
<name>A0A4R2EK68_9BACT</name>
<feature type="domain" description="Zn-dependent metallo-hydrolase RNA specificity" evidence="2">
    <location>
        <begin position="360"/>
        <end position="395"/>
    </location>
</feature>
<protein>
    <submittedName>
        <fullName evidence="3">Ribonuclease J</fullName>
    </submittedName>
</protein>
<dbReference type="Proteomes" id="UP000294830">
    <property type="component" value="Unassembled WGS sequence"/>
</dbReference>
<gene>
    <name evidence="3" type="ORF">CLV25_106159</name>
</gene>
<organism evidence="3 4">
    <name type="scientific">Acetobacteroides hydrogenigenes</name>
    <dbReference type="NCBI Taxonomy" id="979970"/>
    <lineage>
        <taxon>Bacteria</taxon>
        <taxon>Pseudomonadati</taxon>
        <taxon>Bacteroidota</taxon>
        <taxon>Bacteroidia</taxon>
        <taxon>Bacteroidales</taxon>
        <taxon>Rikenellaceae</taxon>
        <taxon>Acetobacteroides</taxon>
    </lineage>
</organism>
<dbReference type="SUPFAM" id="SSF56281">
    <property type="entry name" value="Metallo-hydrolase/oxidoreductase"/>
    <property type="match status" value="1"/>
</dbReference>
<dbReference type="AlphaFoldDB" id="A0A4R2EK68"/>
<reference evidence="3 4" key="1">
    <citation type="submission" date="2019-03" db="EMBL/GenBank/DDBJ databases">
        <title>Genomic Encyclopedia of Archaeal and Bacterial Type Strains, Phase II (KMG-II): from individual species to whole genera.</title>
        <authorList>
            <person name="Goeker M."/>
        </authorList>
    </citation>
    <scope>NUCLEOTIDE SEQUENCE [LARGE SCALE GENOMIC DNA]</scope>
    <source>
        <strain evidence="3 4">RL-C</strain>
    </source>
</reference>
<keyword evidence="4" id="KW-1185">Reference proteome</keyword>
<evidence type="ECO:0000313" key="3">
    <source>
        <dbReference type="EMBL" id="TCN68577.1"/>
    </source>
</evidence>